<evidence type="ECO:0000256" key="6">
    <source>
        <dbReference type="ARBA" id="ARBA00022989"/>
    </source>
</evidence>
<dbReference type="InterPro" id="IPR005807">
    <property type="entry name" value="SecE_bac"/>
</dbReference>
<dbReference type="Proteomes" id="UP001165405">
    <property type="component" value="Unassembled WGS sequence"/>
</dbReference>
<dbReference type="GO" id="GO:0065002">
    <property type="term" value="P:intracellular protein transmembrane transport"/>
    <property type="evidence" value="ECO:0007669"/>
    <property type="project" value="UniProtKB-UniRule"/>
</dbReference>
<dbReference type="GO" id="GO:0005886">
    <property type="term" value="C:plasma membrane"/>
    <property type="evidence" value="ECO:0007669"/>
    <property type="project" value="UniProtKB-SubCell"/>
</dbReference>
<evidence type="ECO:0000313" key="12">
    <source>
        <dbReference type="Proteomes" id="UP001165405"/>
    </source>
</evidence>
<evidence type="ECO:0000256" key="7">
    <source>
        <dbReference type="ARBA" id="ARBA00023010"/>
    </source>
</evidence>
<evidence type="ECO:0000313" key="11">
    <source>
        <dbReference type="EMBL" id="MCF4122789.1"/>
    </source>
</evidence>
<dbReference type="GO" id="GO:0006605">
    <property type="term" value="P:protein targeting"/>
    <property type="evidence" value="ECO:0007669"/>
    <property type="project" value="UniProtKB-UniRule"/>
</dbReference>
<keyword evidence="12" id="KW-1185">Reference proteome</keyword>
<comment type="caution">
    <text evidence="11">The sequence shown here is derived from an EMBL/GenBank/DDBJ whole genome shotgun (WGS) entry which is preliminary data.</text>
</comment>
<dbReference type="GO" id="GO:0009306">
    <property type="term" value="P:protein secretion"/>
    <property type="evidence" value="ECO:0007669"/>
    <property type="project" value="UniProtKB-UniRule"/>
</dbReference>
<keyword evidence="3 9" id="KW-1003">Cell membrane</keyword>
<organism evidence="11 12">
    <name type="scientific">Antribacter soli</name>
    <dbReference type="NCBI Taxonomy" id="2910976"/>
    <lineage>
        <taxon>Bacteria</taxon>
        <taxon>Bacillati</taxon>
        <taxon>Actinomycetota</taxon>
        <taxon>Actinomycetes</taxon>
        <taxon>Micrococcales</taxon>
        <taxon>Promicromonosporaceae</taxon>
        <taxon>Antribacter</taxon>
    </lineage>
</organism>
<comment type="function">
    <text evidence="9">Essential subunit of the Sec protein translocation channel SecYEG. Clamps together the 2 halves of SecY. May contact the channel plug during translocation.</text>
</comment>
<dbReference type="EMBL" id="JAKGSG010000047">
    <property type="protein sequence ID" value="MCF4122789.1"/>
    <property type="molecule type" value="Genomic_DNA"/>
</dbReference>
<evidence type="ECO:0000256" key="4">
    <source>
        <dbReference type="ARBA" id="ARBA00022692"/>
    </source>
</evidence>
<keyword evidence="5 9" id="KW-0653">Protein transport</keyword>
<dbReference type="HAMAP" id="MF_00422">
    <property type="entry name" value="SecE"/>
    <property type="match status" value="1"/>
</dbReference>
<evidence type="ECO:0000256" key="8">
    <source>
        <dbReference type="ARBA" id="ARBA00023136"/>
    </source>
</evidence>
<dbReference type="InterPro" id="IPR001901">
    <property type="entry name" value="Translocase_SecE/Sec61-g"/>
</dbReference>
<dbReference type="NCBIfam" id="TIGR00964">
    <property type="entry name" value="secE_bact"/>
    <property type="match status" value="1"/>
</dbReference>
<evidence type="ECO:0000256" key="2">
    <source>
        <dbReference type="ARBA" id="ARBA00022448"/>
    </source>
</evidence>
<protein>
    <recommendedName>
        <fullName evidence="9">Protein translocase subunit SecE</fullName>
    </recommendedName>
</protein>
<dbReference type="AlphaFoldDB" id="A0AA41UD69"/>
<evidence type="ECO:0000256" key="10">
    <source>
        <dbReference type="SAM" id="MobiDB-lite"/>
    </source>
</evidence>
<keyword evidence="2 9" id="KW-0813">Transport</keyword>
<name>A0AA41UD69_9MICO</name>
<dbReference type="PANTHER" id="PTHR33910">
    <property type="entry name" value="PROTEIN TRANSLOCASE SUBUNIT SECE"/>
    <property type="match status" value="1"/>
</dbReference>
<evidence type="ECO:0000256" key="9">
    <source>
        <dbReference type="HAMAP-Rule" id="MF_00422"/>
    </source>
</evidence>
<keyword evidence="7 9" id="KW-0811">Translocation</keyword>
<gene>
    <name evidence="9 11" type="primary">secE</name>
    <name evidence="11" type="ORF">L1785_17555</name>
</gene>
<dbReference type="RefSeq" id="WP_236090583.1">
    <property type="nucleotide sequence ID" value="NZ_JAKGSG010000047.1"/>
</dbReference>
<dbReference type="Pfam" id="PF00584">
    <property type="entry name" value="SecE"/>
    <property type="match status" value="1"/>
</dbReference>
<feature type="region of interest" description="Disordered" evidence="10">
    <location>
        <begin position="1"/>
        <end position="22"/>
    </location>
</feature>
<comment type="subunit">
    <text evidence="9">Component of the Sec protein translocase complex. Heterotrimer consisting of SecY, SecE and SecG subunits. The heterotrimers can form oligomers, although 1 heterotrimer is thought to be able to translocate proteins. Interacts with the ribosome. Interacts with SecDF, and other proteins may be involved. Interacts with SecA.</text>
</comment>
<keyword evidence="6 9" id="KW-1133">Transmembrane helix</keyword>
<dbReference type="Gene3D" id="1.20.5.1030">
    <property type="entry name" value="Preprotein translocase secy subunit"/>
    <property type="match status" value="1"/>
</dbReference>
<comment type="similarity">
    <text evidence="9">Belongs to the SecE/SEC61-gamma family.</text>
</comment>
<sequence length="88" mass="9520">MSESPAEAVGAPVSNADERPSKGRPNVFARIALFVRQVVAELKKVVAPTRSELLTYVSVVLVFLLVVMLFVTALDYGIGQAVLWVFGD</sequence>
<evidence type="ECO:0000256" key="1">
    <source>
        <dbReference type="ARBA" id="ARBA00004370"/>
    </source>
</evidence>
<evidence type="ECO:0000256" key="3">
    <source>
        <dbReference type="ARBA" id="ARBA00022475"/>
    </source>
</evidence>
<dbReference type="GO" id="GO:0008320">
    <property type="term" value="F:protein transmembrane transporter activity"/>
    <property type="evidence" value="ECO:0007669"/>
    <property type="project" value="UniProtKB-UniRule"/>
</dbReference>
<feature type="transmembrane region" description="Helical" evidence="9">
    <location>
        <begin position="53"/>
        <end position="74"/>
    </location>
</feature>
<dbReference type="PANTHER" id="PTHR33910:SF1">
    <property type="entry name" value="PROTEIN TRANSLOCASE SUBUNIT SECE"/>
    <property type="match status" value="1"/>
</dbReference>
<proteinExistence type="inferred from homology"/>
<reference evidence="11" key="1">
    <citation type="submission" date="2022-01" db="EMBL/GenBank/DDBJ databases">
        <title>Antribacter sp. nov., isolated from Guizhou of China.</title>
        <authorList>
            <person name="Chengliang C."/>
            <person name="Ya Z."/>
        </authorList>
    </citation>
    <scope>NUCLEOTIDE SEQUENCE</scope>
    <source>
        <strain evidence="11">KLBMP 9083</strain>
    </source>
</reference>
<evidence type="ECO:0000256" key="5">
    <source>
        <dbReference type="ARBA" id="ARBA00022927"/>
    </source>
</evidence>
<comment type="subcellular location">
    <subcellularLocation>
        <location evidence="9">Cell membrane</location>
        <topology evidence="9">Single-pass membrane protein</topology>
    </subcellularLocation>
    <subcellularLocation>
        <location evidence="1">Membrane</location>
    </subcellularLocation>
</comment>
<keyword evidence="4 9" id="KW-0812">Transmembrane</keyword>
<dbReference type="GO" id="GO:0043952">
    <property type="term" value="P:protein transport by the Sec complex"/>
    <property type="evidence" value="ECO:0007669"/>
    <property type="project" value="UniProtKB-UniRule"/>
</dbReference>
<dbReference type="InterPro" id="IPR038379">
    <property type="entry name" value="SecE_sf"/>
</dbReference>
<accession>A0AA41UD69</accession>
<keyword evidence="8 9" id="KW-0472">Membrane</keyword>